<dbReference type="Gene3D" id="3.10.580.10">
    <property type="entry name" value="CBS-domain"/>
    <property type="match status" value="1"/>
</dbReference>
<evidence type="ECO:0000313" key="5">
    <source>
        <dbReference type="EMBL" id="NYJ15483.1"/>
    </source>
</evidence>
<dbReference type="PANTHER" id="PTHR43080:SF2">
    <property type="entry name" value="CBS DOMAIN-CONTAINING PROTEIN"/>
    <property type="match status" value="1"/>
</dbReference>
<feature type="domain" description="CBS" evidence="4">
    <location>
        <begin position="8"/>
        <end position="64"/>
    </location>
</feature>
<gene>
    <name evidence="5" type="ORF">HNR11_000017</name>
</gene>
<dbReference type="Proteomes" id="UP000560069">
    <property type="component" value="Unassembled WGS sequence"/>
</dbReference>
<dbReference type="Pfam" id="PF00571">
    <property type="entry name" value="CBS"/>
    <property type="match status" value="2"/>
</dbReference>
<dbReference type="InterPro" id="IPR051257">
    <property type="entry name" value="Diverse_CBS-Domain"/>
</dbReference>
<dbReference type="AlphaFoldDB" id="A0A7Z0E5J6"/>
<evidence type="ECO:0000259" key="4">
    <source>
        <dbReference type="PROSITE" id="PS51371"/>
    </source>
</evidence>
<dbReference type="PANTHER" id="PTHR43080">
    <property type="entry name" value="CBS DOMAIN-CONTAINING PROTEIN CBSX3, MITOCHONDRIAL"/>
    <property type="match status" value="1"/>
</dbReference>
<dbReference type="PROSITE" id="PS51371">
    <property type="entry name" value="CBS"/>
    <property type="match status" value="2"/>
</dbReference>
<dbReference type="SUPFAM" id="SSF54631">
    <property type="entry name" value="CBS-domain pair"/>
    <property type="match status" value="1"/>
</dbReference>
<feature type="compositionally biased region" description="Low complexity" evidence="3">
    <location>
        <begin position="124"/>
        <end position="141"/>
    </location>
</feature>
<feature type="region of interest" description="Disordered" evidence="3">
    <location>
        <begin position="124"/>
        <end position="160"/>
    </location>
</feature>
<organism evidence="5 6">
    <name type="scientific">Nesterenkonia sandarakina</name>
    <dbReference type="NCBI Taxonomy" id="272918"/>
    <lineage>
        <taxon>Bacteria</taxon>
        <taxon>Bacillati</taxon>
        <taxon>Actinomycetota</taxon>
        <taxon>Actinomycetes</taxon>
        <taxon>Micrococcales</taxon>
        <taxon>Micrococcaceae</taxon>
        <taxon>Nesterenkonia</taxon>
    </lineage>
</organism>
<evidence type="ECO:0000256" key="1">
    <source>
        <dbReference type="ARBA" id="ARBA00023122"/>
    </source>
</evidence>
<evidence type="ECO:0000256" key="3">
    <source>
        <dbReference type="SAM" id="MobiDB-lite"/>
    </source>
</evidence>
<reference evidence="5 6" key="1">
    <citation type="submission" date="2020-07" db="EMBL/GenBank/DDBJ databases">
        <title>Sequencing the genomes of 1000 actinobacteria strains.</title>
        <authorList>
            <person name="Klenk H.-P."/>
        </authorList>
    </citation>
    <scope>NUCLEOTIDE SEQUENCE [LARGE SCALE GENOMIC DNA]</scope>
    <source>
        <strain evidence="5 6">DSM 15664</strain>
    </source>
</reference>
<protein>
    <submittedName>
        <fullName evidence="5">Putative transcriptional regulator</fullName>
    </submittedName>
</protein>
<keyword evidence="6" id="KW-1185">Reference proteome</keyword>
<evidence type="ECO:0000313" key="6">
    <source>
        <dbReference type="Proteomes" id="UP000560069"/>
    </source>
</evidence>
<feature type="domain" description="CBS" evidence="4">
    <location>
        <begin position="74"/>
        <end position="133"/>
    </location>
</feature>
<keyword evidence="1 2" id="KW-0129">CBS domain</keyword>
<dbReference type="InterPro" id="IPR046342">
    <property type="entry name" value="CBS_dom_sf"/>
</dbReference>
<sequence length="160" mass="16620">MHTIKDLMDSTPMWLRMDSSLTEASCGLTQVGTDALPLCDPDGSYLGIVTYVALERALSSMGDLAYSLRAQHLMTTTTPLVSMSSTVDEALALMATHQVEYLPVVEGGVLRGALTSSAIAAAGTPTTTAELPEARTEAPPALDLSAAPGRPGSRANLEAA</sequence>
<dbReference type="RefSeq" id="WP_179440574.1">
    <property type="nucleotide sequence ID" value="NZ_BAAALK010000009.1"/>
</dbReference>
<evidence type="ECO:0000256" key="2">
    <source>
        <dbReference type="PROSITE-ProRule" id="PRU00703"/>
    </source>
</evidence>
<name>A0A7Z0E5J6_9MICC</name>
<dbReference type="InterPro" id="IPR000644">
    <property type="entry name" value="CBS_dom"/>
</dbReference>
<dbReference type="EMBL" id="JACCFQ010000001">
    <property type="protein sequence ID" value="NYJ15483.1"/>
    <property type="molecule type" value="Genomic_DNA"/>
</dbReference>
<accession>A0A7Z0E5J6</accession>
<proteinExistence type="predicted"/>
<dbReference type="CDD" id="cd02205">
    <property type="entry name" value="CBS_pair_SF"/>
    <property type="match status" value="1"/>
</dbReference>
<comment type="caution">
    <text evidence="5">The sequence shown here is derived from an EMBL/GenBank/DDBJ whole genome shotgun (WGS) entry which is preliminary data.</text>
</comment>